<keyword evidence="3" id="KW-0812">Transmembrane</keyword>
<evidence type="ECO:0000256" key="2">
    <source>
        <dbReference type="SAM" id="MobiDB-lite"/>
    </source>
</evidence>
<dbReference type="Pfam" id="PF00379">
    <property type="entry name" value="Chitin_bind_4"/>
    <property type="match status" value="2"/>
</dbReference>
<organism evidence="5">
    <name type="scientific">Acromyrmex echinatior</name>
    <name type="common">Panamanian leafcutter ant</name>
    <name type="synonym">Acromyrmex octospinosus echinatior</name>
    <dbReference type="NCBI Taxonomy" id="103372"/>
    <lineage>
        <taxon>Eukaryota</taxon>
        <taxon>Metazoa</taxon>
        <taxon>Ecdysozoa</taxon>
        <taxon>Arthropoda</taxon>
        <taxon>Hexapoda</taxon>
        <taxon>Insecta</taxon>
        <taxon>Pterygota</taxon>
        <taxon>Neoptera</taxon>
        <taxon>Endopterygota</taxon>
        <taxon>Hymenoptera</taxon>
        <taxon>Apocrita</taxon>
        <taxon>Aculeata</taxon>
        <taxon>Formicoidea</taxon>
        <taxon>Formicidae</taxon>
        <taxon>Myrmicinae</taxon>
        <taxon>Acromyrmex</taxon>
    </lineage>
</organism>
<dbReference type="InterPro" id="IPR000618">
    <property type="entry name" value="Insect_cuticle"/>
</dbReference>
<proteinExistence type="predicted"/>
<dbReference type="Proteomes" id="UP000007755">
    <property type="component" value="Unassembled WGS sequence"/>
</dbReference>
<keyword evidence="5" id="KW-1185">Reference proteome</keyword>
<dbReference type="InParanoid" id="F4W4K1"/>
<feature type="transmembrane region" description="Helical" evidence="3">
    <location>
        <begin position="304"/>
        <end position="325"/>
    </location>
</feature>
<sequence length="701" mass="81150">MKAIGQIMAYVLLATAFTKNMFATSATNIKFSKDSNKIARYNTTKLEMISDAVALLNSDTDGLRSILVNIFESKPVQDLESRTFGGNKRFQFMLMPMMYKMGVMMTMLMVIAAISAKGLLIGGILLLFKLSTFLAKLHSGWHAPWPSPQPWLSPQPVHLHVHNAFPVHPHMHPQIYQSWDSSGPAYEDQYKFNKYNYQEYILIFNTHISINHCKFEDMNGTKFFVCIIWLVTLSKLLIRAEERLNNCQINFNKTQNLKIFPGIKFFLKDSEISIHVRIHDLLRETEMQTARSKEEKKKNPLQRLGFMMMMTPFIMQILSLPGAIANVKLSLLRSIMVAQLAIAIMIYNLIKSSQDSEIVVVHKPYHHIHYRHGFPDDIEDEWFAEIAIYNHDPLDSRSTTINDNRAIISQPSLQNLQRRWCDLLCLLCYLVAQHRAVADDIRPYEFSFNIVDFQHRFEKKDAEGLITGEYGFITADGVYHETGYKTDKNGDFIITKQRNRKITSLKDAQEIFKDRPEAAKKLIEAIMKACSDCKIPIKQENNRPKPVKTVTESPLQKKMEPILKRMMKILTVNTSIKSFSEEKNKFIKKEDITKSMVRAAKKLLSEEDKLTVNDRVLEKMADDLYYQFNYTITSHGHHEDGYRSGRKNGSYRSPNKNGIDTQVRYLSNEFGHQPNITFVPQTYVADEKHGLKGYSFRWYWS</sequence>
<keyword evidence="1" id="KW-0193">Cuticle</keyword>
<gene>
    <name evidence="4" type="ORF">G5I_00322</name>
</gene>
<dbReference type="GO" id="GO:0042302">
    <property type="term" value="F:structural constituent of cuticle"/>
    <property type="evidence" value="ECO:0007669"/>
    <property type="project" value="UniProtKB-UniRule"/>
</dbReference>
<protein>
    <submittedName>
        <fullName evidence="4">Protein lethal(3)malignant blood neoplasm 1</fullName>
    </submittedName>
</protein>
<dbReference type="OrthoDB" id="6362401at2759"/>
<name>F4W4K1_ACREC</name>
<evidence type="ECO:0000256" key="3">
    <source>
        <dbReference type="SAM" id="Phobius"/>
    </source>
</evidence>
<accession>F4W4K1</accession>
<feature type="region of interest" description="Disordered" evidence="2">
    <location>
        <begin position="636"/>
        <end position="658"/>
    </location>
</feature>
<dbReference type="InterPro" id="IPR012464">
    <property type="entry name" value="DUF1676"/>
</dbReference>
<feature type="transmembrane region" description="Helical" evidence="3">
    <location>
        <begin position="103"/>
        <end position="128"/>
    </location>
</feature>
<dbReference type="GO" id="GO:0016020">
    <property type="term" value="C:membrane"/>
    <property type="evidence" value="ECO:0007669"/>
    <property type="project" value="TreeGrafter"/>
</dbReference>
<reference evidence="4" key="1">
    <citation type="submission" date="2011-02" db="EMBL/GenBank/DDBJ databases">
        <title>The genome of the leaf-cutting ant Acromyrmex echinatior suggests key adaptations to social evolution and fungus farming.</title>
        <authorList>
            <person name="Nygaard S."/>
            <person name="Zhang G."/>
        </authorList>
    </citation>
    <scope>NUCLEOTIDE SEQUENCE</scope>
</reference>
<dbReference type="EMBL" id="GL887532">
    <property type="protein sequence ID" value="EGI70896.1"/>
    <property type="molecule type" value="Genomic_DNA"/>
</dbReference>
<dbReference type="PROSITE" id="PS51155">
    <property type="entry name" value="CHIT_BIND_RR_2"/>
    <property type="match status" value="1"/>
</dbReference>
<dbReference type="AlphaFoldDB" id="F4W4K1"/>
<evidence type="ECO:0000313" key="4">
    <source>
        <dbReference type="EMBL" id="EGI70896.1"/>
    </source>
</evidence>
<evidence type="ECO:0000256" key="1">
    <source>
        <dbReference type="PROSITE-ProRule" id="PRU00497"/>
    </source>
</evidence>
<keyword evidence="3" id="KW-0472">Membrane</keyword>
<evidence type="ECO:0000313" key="5">
    <source>
        <dbReference type="Proteomes" id="UP000007755"/>
    </source>
</evidence>
<keyword evidence="3" id="KW-1133">Transmembrane helix</keyword>
<dbReference type="eggNOG" id="ENOG502S1RB">
    <property type="taxonomic scope" value="Eukaryota"/>
</dbReference>
<dbReference type="PANTHER" id="PTHR21879">
    <property type="entry name" value="FI03362P-RELATED-RELATED"/>
    <property type="match status" value="1"/>
</dbReference>